<comment type="caution">
    <text evidence="3">The sequence shown here is derived from an EMBL/GenBank/DDBJ whole genome shotgun (WGS) entry which is preliminary data.</text>
</comment>
<dbReference type="SUPFAM" id="SSF49464">
    <property type="entry name" value="Carboxypeptidase regulatory domain-like"/>
    <property type="match status" value="1"/>
</dbReference>
<proteinExistence type="predicted"/>
<feature type="signal peptide" evidence="2">
    <location>
        <begin position="1"/>
        <end position="22"/>
    </location>
</feature>
<keyword evidence="4" id="KW-1185">Reference proteome</keyword>
<evidence type="ECO:0000313" key="3">
    <source>
        <dbReference type="EMBL" id="MDP9729941.1"/>
    </source>
</evidence>
<reference evidence="3 4" key="1">
    <citation type="submission" date="2023-07" db="EMBL/GenBank/DDBJ databases">
        <title>Genomic Encyclopedia of Type Strains, Phase IV (KMG-IV): sequencing the most valuable type-strain genomes for metagenomic binning, comparative biology and taxonomic classification.</title>
        <authorList>
            <person name="Goeker M."/>
        </authorList>
    </citation>
    <scope>NUCLEOTIDE SEQUENCE [LARGE SCALE GENOMIC DNA]</scope>
    <source>
        <strain evidence="3 4">DSM 25924</strain>
    </source>
</reference>
<dbReference type="InterPro" id="IPR008969">
    <property type="entry name" value="CarboxyPept-like_regulatory"/>
</dbReference>
<dbReference type="EMBL" id="JAURUO010000037">
    <property type="protein sequence ID" value="MDP9729941.1"/>
    <property type="molecule type" value="Genomic_DNA"/>
</dbReference>
<keyword evidence="2" id="KW-0732">Signal</keyword>
<evidence type="ECO:0008006" key="5">
    <source>
        <dbReference type="Google" id="ProtNLM"/>
    </source>
</evidence>
<feature type="region of interest" description="Disordered" evidence="1">
    <location>
        <begin position="28"/>
        <end position="47"/>
    </location>
</feature>
<gene>
    <name evidence="3" type="ORF">J2S04_002922</name>
</gene>
<evidence type="ECO:0000256" key="2">
    <source>
        <dbReference type="SAM" id="SignalP"/>
    </source>
</evidence>
<dbReference type="Proteomes" id="UP001229209">
    <property type="component" value="Unassembled WGS sequence"/>
</dbReference>
<protein>
    <recommendedName>
        <fullName evidence="5">Carboxypeptidase regulatory-like domain-containing protein</fullName>
    </recommendedName>
</protein>
<dbReference type="PROSITE" id="PS51257">
    <property type="entry name" value="PROKAR_LIPOPROTEIN"/>
    <property type="match status" value="1"/>
</dbReference>
<evidence type="ECO:0000256" key="1">
    <source>
        <dbReference type="SAM" id="MobiDB-lite"/>
    </source>
</evidence>
<evidence type="ECO:0000313" key="4">
    <source>
        <dbReference type="Proteomes" id="UP001229209"/>
    </source>
</evidence>
<sequence length="310" mass="34021">MQKRIWGLTASMLALTCLTVTGCGITHHPSSTGSPNTSQHSTSSRNNQNQVANIVVPHSHMQVFTNQSVQIRGVVLNQSHQGIPNIQLAVVGLPDHSSGYMVKTNAQGEFDLTAKWSKPGHYLVNVSDEKHSAHFTVVVQPNSTDSGALSSPEQTSSTTRIVHSNTNIQTQTFNNSIQATDAIQQMIPNYGHPQNPLVNLGYGIKSQFIGGAGNYVYLWNEGRWSIQGQFLSTNQNGKKIMQSIAEYLHSHMMPIPEKIGAILVSDNSNQYHPSDSTLKTTIVWQKGNKIYSFKYVGDPVSALRIVVHAY</sequence>
<dbReference type="Gene3D" id="2.60.40.1120">
    <property type="entry name" value="Carboxypeptidase-like, regulatory domain"/>
    <property type="match status" value="1"/>
</dbReference>
<organism evidence="3 4">
    <name type="scientific">Alicyclobacillus tolerans</name>
    <dbReference type="NCBI Taxonomy" id="90970"/>
    <lineage>
        <taxon>Bacteria</taxon>
        <taxon>Bacillati</taxon>
        <taxon>Bacillota</taxon>
        <taxon>Bacilli</taxon>
        <taxon>Bacillales</taxon>
        <taxon>Alicyclobacillaceae</taxon>
        <taxon>Alicyclobacillus</taxon>
    </lineage>
</organism>
<name>A0ABT9M077_9BACL</name>
<feature type="chain" id="PRO_5046903395" description="Carboxypeptidase regulatory-like domain-containing protein" evidence="2">
    <location>
        <begin position="23"/>
        <end position="310"/>
    </location>
</feature>
<accession>A0ABT9M077</accession>